<keyword evidence="7" id="KW-0132">Cell division</keyword>
<keyword evidence="15" id="KW-0131">Cell cycle</keyword>
<evidence type="ECO:0000256" key="17">
    <source>
        <dbReference type="ARBA" id="ARBA00044179"/>
    </source>
</evidence>
<comment type="similarity">
    <text evidence="4">Belongs to the DASH complex DAD3 family.</text>
</comment>
<dbReference type="PANTHER" id="PTHR28017:SF1">
    <property type="entry name" value="DASH COMPLEX SUBUNIT DAD3"/>
    <property type="match status" value="1"/>
</dbReference>
<keyword evidence="12 19" id="KW-0238">DNA-binding</keyword>
<sequence>MDSPSPLETCLLQEYSRLLQNLNKLSLTLHTLAHTPMAHVLDALGVLERKTGLVFTLFKASVWAILANAEQAYTFGTTAEQIQGVMAKVTLIGHVGNDIIVQSGTSGRDYVRFSLACRDGPDRTNWFRVVNFNPKATAFMLASVKKG</sequence>
<evidence type="ECO:0000256" key="14">
    <source>
        <dbReference type="ARBA" id="ARBA00023242"/>
    </source>
</evidence>
<evidence type="ECO:0000256" key="1">
    <source>
        <dbReference type="ARBA" id="ARBA00004123"/>
    </source>
</evidence>
<dbReference type="Pfam" id="PF00436">
    <property type="entry name" value="SSB"/>
    <property type="match status" value="1"/>
</dbReference>
<keyword evidence="11" id="KW-0995">Kinetochore</keyword>
<keyword evidence="13" id="KW-0206">Cytoskeleton</keyword>
<evidence type="ECO:0000313" key="20">
    <source>
        <dbReference type="EMBL" id="CCJ29168.1"/>
    </source>
</evidence>
<evidence type="ECO:0000256" key="5">
    <source>
        <dbReference type="ARBA" id="ARBA00022454"/>
    </source>
</evidence>
<keyword evidence="6" id="KW-0963">Cytoplasm</keyword>
<evidence type="ECO:0000256" key="8">
    <source>
        <dbReference type="ARBA" id="ARBA00022701"/>
    </source>
</evidence>
<dbReference type="Proteomes" id="UP000010422">
    <property type="component" value="Unassembled WGS sequence"/>
</dbReference>
<dbReference type="Pfam" id="PF08656">
    <property type="entry name" value="DASH_Dad3"/>
    <property type="match status" value="1"/>
</dbReference>
<dbReference type="GO" id="GO:0005874">
    <property type="term" value="C:microtubule"/>
    <property type="evidence" value="ECO:0007669"/>
    <property type="project" value="UniProtKB-KW"/>
</dbReference>
<keyword evidence="8" id="KW-0493">Microtubule</keyword>
<evidence type="ECO:0000256" key="6">
    <source>
        <dbReference type="ARBA" id="ARBA00022490"/>
    </source>
</evidence>
<evidence type="ECO:0000256" key="13">
    <source>
        <dbReference type="ARBA" id="ARBA00023212"/>
    </source>
</evidence>
<organism evidence="21">
    <name type="scientific">Pneumocystis jirovecii</name>
    <name type="common">Human pneumocystis pneumonia agent</name>
    <dbReference type="NCBI Taxonomy" id="42068"/>
    <lineage>
        <taxon>Eukaryota</taxon>
        <taxon>Fungi</taxon>
        <taxon>Dikarya</taxon>
        <taxon>Ascomycota</taxon>
        <taxon>Taphrinomycotina</taxon>
        <taxon>Pneumocystomycetes</taxon>
        <taxon>Pneumocystaceae</taxon>
        <taxon>Pneumocystis</taxon>
    </lineage>
</organism>
<dbReference type="PROSITE" id="PS50935">
    <property type="entry name" value="SSB"/>
    <property type="match status" value="1"/>
</dbReference>
<dbReference type="GO" id="GO:0051301">
    <property type="term" value="P:cell division"/>
    <property type="evidence" value="ECO:0007669"/>
    <property type="project" value="UniProtKB-KW"/>
</dbReference>
<reference evidence="20 21" key="1">
    <citation type="journal article" date="2012" name="MBio">
        <title>De novo assembly of the Pneumocystis jirovecii genome from a single bronchoalveolar lavage fluid specimen from a patient.</title>
        <authorList>
            <person name="Cisse O.H."/>
            <person name="Pagni M."/>
            <person name="Hauser P.M."/>
        </authorList>
    </citation>
    <scope>NUCLEOTIDE SEQUENCE [LARGE SCALE GENOMIC DNA]</scope>
    <source>
        <strain evidence="20 21">SE8</strain>
    </source>
</reference>
<evidence type="ECO:0000256" key="10">
    <source>
        <dbReference type="ARBA" id="ARBA00022829"/>
    </source>
</evidence>
<accession>L0P9V9</accession>
<comment type="subcellular location">
    <subcellularLocation>
        <location evidence="3">Chromosome</location>
        <location evidence="3">Centromere</location>
        <location evidence="3">Kinetochore</location>
    </subcellularLocation>
    <subcellularLocation>
        <location evidence="2">Cytoplasm</location>
        <location evidence="2">Cytoskeleton</location>
        <location evidence="2">Spindle</location>
    </subcellularLocation>
    <subcellularLocation>
        <location evidence="1">Nucleus</location>
    </subcellularLocation>
</comment>
<dbReference type="PANTHER" id="PTHR28017">
    <property type="entry name" value="DASH COMPLEX SUBUNIT DAD3"/>
    <property type="match status" value="1"/>
</dbReference>
<dbReference type="SUPFAM" id="SSF50249">
    <property type="entry name" value="Nucleic acid-binding proteins"/>
    <property type="match status" value="1"/>
</dbReference>
<dbReference type="GO" id="GO:0008608">
    <property type="term" value="P:attachment of spindle microtubules to kinetochore"/>
    <property type="evidence" value="ECO:0007669"/>
    <property type="project" value="InterPro"/>
</dbReference>
<keyword evidence="16" id="KW-0137">Centromere</keyword>
<dbReference type="InParanoid" id="L0P9V9"/>
<keyword evidence="10" id="KW-0159">Chromosome partition</keyword>
<dbReference type="STRING" id="1209962.L0P9V9"/>
<dbReference type="CDD" id="cd04496">
    <property type="entry name" value="SSB_OBF"/>
    <property type="match status" value="1"/>
</dbReference>
<dbReference type="InterPro" id="IPR000424">
    <property type="entry name" value="Primosome_PriB/ssb"/>
</dbReference>
<evidence type="ECO:0000256" key="3">
    <source>
        <dbReference type="ARBA" id="ARBA00004629"/>
    </source>
</evidence>
<evidence type="ECO:0000256" key="4">
    <source>
        <dbReference type="ARBA" id="ARBA00006277"/>
    </source>
</evidence>
<evidence type="ECO:0000256" key="16">
    <source>
        <dbReference type="ARBA" id="ARBA00023328"/>
    </source>
</evidence>
<keyword evidence="9" id="KW-0498">Mitosis</keyword>
<evidence type="ECO:0000256" key="9">
    <source>
        <dbReference type="ARBA" id="ARBA00022776"/>
    </source>
</evidence>
<dbReference type="EMBL" id="CAKM01000162">
    <property type="protein sequence ID" value="CCJ29168.1"/>
    <property type="molecule type" value="Genomic_DNA"/>
</dbReference>
<gene>
    <name evidence="20" type="ORF">PNEJI1_002692</name>
</gene>
<keyword evidence="14" id="KW-0539">Nucleus</keyword>
<keyword evidence="5" id="KW-0158">Chromosome</keyword>
<evidence type="ECO:0000256" key="2">
    <source>
        <dbReference type="ARBA" id="ARBA00004186"/>
    </source>
</evidence>
<dbReference type="GO" id="GO:0051010">
    <property type="term" value="F:microtubule plus-end binding"/>
    <property type="evidence" value="ECO:0007669"/>
    <property type="project" value="TreeGrafter"/>
</dbReference>
<proteinExistence type="inferred from homology"/>
<name>L0P9V9_PNEJI</name>
<dbReference type="InterPro" id="IPR013965">
    <property type="entry name" value="DASH_Dad3"/>
</dbReference>
<evidence type="ECO:0000256" key="11">
    <source>
        <dbReference type="ARBA" id="ARBA00022838"/>
    </source>
</evidence>
<evidence type="ECO:0000256" key="19">
    <source>
        <dbReference type="PROSITE-ProRule" id="PRU00252"/>
    </source>
</evidence>
<evidence type="ECO:0000256" key="15">
    <source>
        <dbReference type="ARBA" id="ARBA00023306"/>
    </source>
</evidence>
<comment type="caution">
    <text evidence="20">The sequence shown here is derived from an EMBL/GenBank/DDBJ whole genome shotgun (WGS) entry which is preliminary data.</text>
</comment>
<dbReference type="GO" id="GO:0042729">
    <property type="term" value="C:DASH complex"/>
    <property type="evidence" value="ECO:0007669"/>
    <property type="project" value="InterPro"/>
</dbReference>
<dbReference type="InterPro" id="IPR012340">
    <property type="entry name" value="NA-bd_OB-fold"/>
</dbReference>
<evidence type="ECO:0000256" key="12">
    <source>
        <dbReference type="ARBA" id="ARBA00023125"/>
    </source>
</evidence>
<dbReference type="Gene3D" id="2.40.50.140">
    <property type="entry name" value="Nucleic acid-binding proteins"/>
    <property type="match status" value="1"/>
</dbReference>
<evidence type="ECO:0000313" key="21">
    <source>
        <dbReference type="Proteomes" id="UP000010422"/>
    </source>
</evidence>
<dbReference type="GO" id="GO:0003697">
    <property type="term" value="F:single-stranded DNA binding"/>
    <property type="evidence" value="ECO:0007669"/>
    <property type="project" value="InterPro"/>
</dbReference>
<dbReference type="GO" id="GO:0072686">
    <property type="term" value="C:mitotic spindle"/>
    <property type="evidence" value="ECO:0007669"/>
    <property type="project" value="InterPro"/>
</dbReference>
<evidence type="ECO:0000256" key="7">
    <source>
        <dbReference type="ARBA" id="ARBA00022618"/>
    </source>
</evidence>
<protein>
    <recommendedName>
        <fullName evidence="17">DASH complex subunit DAD3</fullName>
    </recommendedName>
    <alternativeName>
        <fullName evidence="18">Outer kinetochore protein DAD3</fullName>
    </alternativeName>
</protein>
<dbReference type="AlphaFoldDB" id="L0P9V9"/>
<evidence type="ECO:0000256" key="18">
    <source>
        <dbReference type="ARBA" id="ARBA00044305"/>
    </source>
</evidence>
<dbReference type="VEuPathDB" id="FungiDB:PNEJI1_002692"/>